<dbReference type="InterPro" id="IPR006016">
    <property type="entry name" value="UspA"/>
</dbReference>
<proteinExistence type="predicted"/>
<dbReference type="Pfam" id="PF00582">
    <property type="entry name" value="Usp"/>
    <property type="match status" value="1"/>
</dbReference>
<feature type="domain" description="UspA" evidence="1">
    <location>
        <begin position="221"/>
        <end position="274"/>
    </location>
</feature>
<dbReference type="EMBL" id="MDZB01000106">
    <property type="protein sequence ID" value="OGX85414.1"/>
    <property type="molecule type" value="Genomic_DNA"/>
</dbReference>
<dbReference type="Gene3D" id="3.40.50.12370">
    <property type="match status" value="1"/>
</dbReference>
<evidence type="ECO:0000313" key="3">
    <source>
        <dbReference type="Proteomes" id="UP000176294"/>
    </source>
</evidence>
<dbReference type="RefSeq" id="WP_070728417.1">
    <property type="nucleotide sequence ID" value="NZ_MDZB01000106.1"/>
</dbReference>
<dbReference type="SUPFAM" id="SSF52402">
    <property type="entry name" value="Adenine nucleotide alpha hydrolases-like"/>
    <property type="match status" value="2"/>
</dbReference>
<dbReference type="Proteomes" id="UP000176294">
    <property type="component" value="Unassembled WGS sequence"/>
</dbReference>
<keyword evidence="3" id="KW-1185">Reference proteome</keyword>
<evidence type="ECO:0000313" key="2">
    <source>
        <dbReference type="EMBL" id="OGX85414.1"/>
    </source>
</evidence>
<name>A0A1G1T3J8_9BACT</name>
<sequence length="306" mass="32453">MSLTLVVFAGFFQAARHTVQYANTLTQALRGQLVLLHVNRASLFDPYATVPEHYHQEELARQTETAAALYRMAEELSSRPTVEVATDLLPEIAQDQAARHQPALFVLSPPYQPHENAASLATGCADLLRGGHHPLLVVPAAASTEQPPRRILIAADREAFTLTPAALALHPLFALPGVEIIAAHVSDSGDDDAGCGAALRAVQLSGLVKGLATPALRGYEHDNYAEGVLAAVADTQADLVVVLARQRSYFSELFHRSVTAQLLERCPVPVLVLPVVPEAVAAPSSGHTTDAVNWTAGALAGLSPAN</sequence>
<protein>
    <recommendedName>
        <fullName evidence="1">UspA domain-containing protein</fullName>
    </recommendedName>
</protein>
<organism evidence="2 3">
    <name type="scientific">Hymenobacter lapidarius</name>
    <dbReference type="NCBI Taxonomy" id="1908237"/>
    <lineage>
        <taxon>Bacteria</taxon>
        <taxon>Pseudomonadati</taxon>
        <taxon>Bacteroidota</taxon>
        <taxon>Cytophagia</taxon>
        <taxon>Cytophagales</taxon>
        <taxon>Hymenobacteraceae</taxon>
        <taxon>Hymenobacter</taxon>
    </lineage>
</organism>
<dbReference type="AlphaFoldDB" id="A0A1G1T3J8"/>
<comment type="caution">
    <text evidence="2">The sequence shown here is derived from an EMBL/GenBank/DDBJ whole genome shotgun (WGS) entry which is preliminary data.</text>
</comment>
<evidence type="ECO:0000259" key="1">
    <source>
        <dbReference type="Pfam" id="PF00582"/>
    </source>
</evidence>
<accession>A0A1G1T3J8</accession>
<reference evidence="2 3" key="1">
    <citation type="submission" date="2016-08" db="EMBL/GenBank/DDBJ databases">
        <title>Hymenobacter coccineus sp. nov., Hymenobacter lapidarius sp. nov. and Hymenobacter glacialis sp. nov., isolated from Antarctic soil.</title>
        <authorList>
            <person name="Sedlacek I."/>
            <person name="Kralova S."/>
            <person name="Kyrova K."/>
            <person name="Maslanova I."/>
            <person name="Stankova E."/>
            <person name="Vrbovska V."/>
            <person name="Nemec M."/>
            <person name="Bartak M."/>
            <person name="Svec P."/>
            <person name="Busse H.-J."/>
            <person name="Pantucek R."/>
        </authorList>
    </citation>
    <scope>NUCLEOTIDE SEQUENCE [LARGE SCALE GENOMIC DNA]</scope>
    <source>
        <strain evidence="2 3">CCM 8643</strain>
    </source>
</reference>
<gene>
    <name evidence="2" type="ORF">BEN47_14965</name>
</gene>
<dbReference type="STRING" id="1908237.BEN47_14965"/>
<dbReference type="OrthoDB" id="871451at2"/>